<keyword evidence="2" id="KW-0808">Transferase</keyword>
<reference evidence="2 3" key="1">
    <citation type="submission" date="2018-06" db="EMBL/GenBank/DDBJ databases">
        <title>Comparative genomics reveals the genomic features of Rhizophagus irregularis, R. cerebriforme, R. diaphanum and Gigaspora rosea, and their symbiotic lifestyle signature.</title>
        <authorList>
            <person name="Morin E."/>
            <person name="San Clemente H."/>
            <person name="Chen E.C.H."/>
            <person name="De La Providencia I."/>
            <person name="Hainaut M."/>
            <person name="Kuo A."/>
            <person name="Kohler A."/>
            <person name="Murat C."/>
            <person name="Tang N."/>
            <person name="Roy S."/>
            <person name="Loubradou J."/>
            <person name="Henrissat B."/>
            <person name="Grigoriev I.V."/>
            <person name="Corradi N."/>
            <person name="Roux C."/>
            <person name="Martin F.M."/>
        </authorList>
    </citation>
    <scope>NUCLEOTIDE SEQUENCE [LARGE SCALE GENOMIC DNA]</scope>
    <source>
        <strain evidence="2 3">DAOM 194757</strain>
    </source>
</reference>
<dbReference type="PROSITE" id="PS50011">
    <property type="entry name" value="PROTEIN_KINASE_DOM"/>
    <property type="match status" value="1"/>
</dbReference>
<feature type="domain" description="Protein kinase" evidence="1">
    <location>
        <begin position="81"/>
        <end position="361"/>
    </location>
</feature>
<gene>
    <name evidence="2" type="ORF">C2G38_2241446</name>
</gene>
<name>A0A397VUC3_9GLOM</name>
<dbReference type="AlphaFoldDB" id="A0A397VUC3"/>
<evidence type="ECO:0000313" key="2">
    <source>
        <dbReference type="EMBL" id="RIB25361.1"/>
    </source>
</evidence>
<dbReference type="Proteomes" id="UP000266673">
    <property type="component" value="Unassembled WGS sequence"/>
</dbReference>
<dbReference type="InterPro" id="IPR001245">
    <property type="entry name" value="Ser-Thr/Tyr_kinase_cat_dom"/>
</dbReference>
<sequence length="414" mass="48300">MANVDFNDDDVYASRRYKWYGICEDCKEFNSGYGVCHSCDSIIKNQAWKSGDKNIDIFIKNSQLNAVTYRSIIEWIPFDKLKNIREIGKGGFSTVYSAIWIDGKRMINKNEKNDIVALRKQDHKVALKSFTGIQNIHMNFLKEFRNHVECRIYGHDLEIYGVTYSKKHNEYMMVCHYADEKDLRHYLSKNFTSLTWKDKLFILSNIAYNLSEIHRAGYVHRNFHSGNILQIRELQSIEEDHSYISDLGLSYKIEELASSGKIYGVIPYVAPEIFLGQKHEKSSDIYSFGVIMSEMSTGESPFENETHDKNLQIRVCKDNLRPGFASGTPDCYTELAKRCMQHDKTKRPTAREVYIKLDYWYKLLSKKSEELNKIKNEFLKADKTKHTLKPRLAKHNGSRYTSQLIETLKFSKCL</sequence>
<dbReference type="PANTHER" id="PTHR44329">
    <property type="entry name" value="SERINE/THREONINE-PROTEIN KINASE TNNI3K-RELATED"/>
    <property type="match status" value="1"/>
</dbReference>
<keyword evidence="3" id="KW-1185">Reference proteome</keyword>
<dbReference type="OrthoDB" id="665377at2759"/>
<organism evidence="2 3">
    <name type="scientific">Gigaspora rosea</name>
    <dbReference type="NCBI Taxonomy" id="44941"/>
    <lineage>
        <taxon>Eukaryota</taxon>
        <taxon>Fungi</taxon>
        <taxon>Fungi incertae sedis</taxon>
        <taxon>Mucoromycota</taxon>
        <taxon>Glomeromycotina</taxon>
        <taxon>Glomeromycetes</taxon>
        <taxon>Diversisporales</taxon>
        <taxon>Gigasporaceae</taxon>
        <taxon>Gigaspora</taxon>
    </lineage>
</organism>
<dbReference type="GO" id="GO:0005524">
    <property type="term" value="F:ATP binding"/>
    <property type="evidence" value="ECO:0007669"/>
    <property type="project" value="InterPro"/>
</dbReference>
<dbReference type="GO" id="GO:0004674">
    <property type="term" value="F:protein serine/threonine kinase activity"/>
    <property type="evidence" value="ECO:0007669"/>
    <property type="project" value="TreeGrafter"/>
</dbReference>
<dbReference type="InterPro" id="IPR011009">
    <property type="entry name" value="Kinase-like_dom_sf"/>
</dbReference>
<dbReference type="Gene3D" id="1.10.510.10">
    <property type="entry name" value="Transferase(Phosphotransferase) domain 1"/>
    <property type="match status" value="1"/>
</dbReference>
<dbReference type="STRING" id="44941.A0A397VUC3"/>
<dbReference type="EMBL" id="QKWP01000177">
    <property type="protein sequence ID" value="RIB25361.1"/>
    <property type="molecule type" value="Genomic_DNA"/>
</dbReference>
<keyword evidence="2" id="KW-0418">Kinase</keyword>
<dbReference type="InterPro" id="IPR000719">
    <property type="entry name" value="Prot_kinase_dom"/>
</dbReference>
<evidence type="ECO:0000313" key="3">
    <source>
        <dbReference type="Proteomes" id="UP000266673"/>
    </source>
</evidence>
<dbReference type="PANTHER" id="PTHR44329:SF214">
    <property type="entry name" value="PROTEIN KINASE DOMAIN-CONTAINING PROTEIN"/>
    <property type="match status" value="1"/>
</dbReference>
<dbReference type="SUPFAM" id="SSF56112">
    <property type="entry name" value="Protein kinase-like (PK-like)"/>
    <property type="match status" value="1"/>
</dbReference>
<accession>A0A397VUC3</accession>
<protein>
    <submittedName>
        <fullName evidence="2">Kinase-like domain-containing protein</fullName>
    </submittedName>
</protein>
<proteinExistence type="predicted"/>
<evidence type="ECO:0000259" key="1">
    <source>
        <dbReference type="PROSITE" id="PS50011"/>
    </source>
</evidence>
<comment type="caution">
    <text evidence="2">The sequence shown here is derived from an EMBL/GenBank/DDBJ whole genome shotgun (WGS) entry which is preliminary data.</text>
</comment>
<dbReference type="InterPro" id="IPR051681">
    <property type="entry name" value="Ser/Thr_Kinases-Pseudokinases"/>
</dbReference>
<dbReference type="Pfam" id="PF07714">
    <property type="entry name" value="PK_Tyr_Ser-Thr"/>
    <property type="match status" value="1"/>
</dbReference>